<comment type="caution">
    <text evidence="1">The sequence shown here is derived from an EMBL/GenBank/DDBJ whole genome shotgun (WGS) entry which is preliminary data.</text>
</comment>
<dbReference type="EMBL" id="CM047897">
    <property type="protein sequence ID" value="KAJ0112216.1"/>
    <property type="molecule type" value="Genomic_DNA"/>
</dbReference>
<evidence type="ECO:0000313" key="1">
    <source>
        <dbReference type="EMBL" id="KAJ0112216.1"/>
    </source>
</evidence>
<evidence type="ECO:0000313" key="2">
    <source>
        <dbReference type="Proteomes" id="UP001164250"/>
    </source>
</evidence>
<protein>
    <submittedName>
        <fullName evidence="1">Uncharacterized protein</fullName>
    </submittedName>
</protein>
<organism evidence="1 2">
    <name type="scientific">Pistacia atlantica</name>
    <dbReference type="NCBI Taxonomy" id="434234"/>
    <lineage>
        <taxon>Eukaryota</taxon>
        <taxon>Viridiplantae</taxon>
        <taxon>Streptophyta</taxon>
        <taxon>Embryophyta</taxon>
        <taxon>Tracheophyta</taxon>
        <taxon>Spermatophyta</taxon>
        <taxon>Magnoliopsida</taxon>
        <taxon>eudicotyledons</taxon>
        <taxon>Gunneridae</taxon>
        <taxon>Pentapetalae</taxon>
        <taxon>rosids</taxon>
        <taxon>malvids</taxon>
        <taxon>Sapindales</taxon>
        <taxon>Anacardiaceae</taxon>
        <taxon>Pistacia</taxon>
    </lineage>
</organism>
<sequence>MKSISSPVMPSGPSPTFLWRFKVILFLMWGFSCCKIGWDSVMRMGVGLRDLFFYEAFLYYNPLLLVTMMVWLWGVNLWVFSQGSVNYTKIFDLDQNHLTHKEIWKCSTWMTIIVPSSMTAYLYLYSHGEVSLAASQPVLLYIAIAVVLIFPFDIFYLSSRYFLLRTLWRIALPLQASIAFYCHRNDLENPITFPDFFLADILTSMAKVFSDLERSVCRMVHQQVATIAWFEADSVCGSHSIAIPLVLVVPYLCRLLQCLRQYKDTKEKTTLLNAFKYSTAVPVIFLSALKYHVLPDMWTSIYRPLWLLSSVINSLYSFYWDVTRDWDLSVFSRIFKFNRPNYCSNLLYGRQWVYFWVLGSNLILRCSWTYKLSAHLRHNYLTVFAVTVLEMLRRFQWIFFRVENEWNKITKTSFQLPMTEVPKEEEKLLASINH</sequence>
<dbReference type="Proteomes" id="UP001164250">
    <property type="component" value="Chromosome 1"/>
</dbReference>
<name>A0ACC1C9F2_9ROSI</name>
<accession>A0ACC1C9F2</accession>
<reference evidence="2" key="1">
    <citation type="journal article" date="2023" name="G3 (Bethesda)">
        <title>Genome assembly and association tests identify interacting loci associated with vigor, precocity, and sex in interspecific pistachio rootstocks.</title>
        <authorList>
            <person name="Palmer W."/>
            <person name="Jacygrad E."/>
            <person name="Sagayaradj S."/>
            <person name="Cavanaugh K."/>
            <person name="Han R."/>
            <person name="Bertier L."/>
            <person name="Beede B."/>
            <person name="Kafkas S."/>
            <person name="Golino D."/>
            <person name="Preece J."/>
            <person name="Michelmore R."/>
        </authorList>
    </citation>
    <scope>NUCLEOTIDE SEQUENCE [LARGE SCALE GENOMIC DNA]</scope>
</reference>
<gene>
    <name evidence="1" type="ORF">Patl1_00347</name>
</gene>
<proteinExistence type="predicted"/>
<keyword evidence="2" id="KW-1185">Reference proteome</keyword>